<comment type="caution">
    <text evidence="1">The sequence shown here is derived from an EMBL/GenBank/DDBJ whole genome shotgun (WGS) entry which is preliminary data.</text>
</comment>
<protein>
    <submittedName>
        <fullName evidence="1">Uncharacterized protein</fullName>
    </submittedName>
</protein>
<name>A0A6G1FA94_9ORYZ</name>
<reference evidence="1 2" key="1">
    <citation type="submission" date="2019-11" db="EMBL/GenBank/DDBJ databases">
        <title>Whole genome sequence of Oryza granulata.</title>
        <authorList>
            <person name="Li W."/>
        </authorList>
    </citation>
    <scope>NUCLEOTIDE SEQUENCE [LARGE SCALE GENOMIC DNA]</scope>
    <source>
        <strain evidence="2">cv. Menghai</strain>
        <tissue evidence="1">Leaf</tissue>
    </source>
</reference>
<proteinExistence type="predicted"/>
<sequence length="70" mass="8350">MQDYRGGRYCIEKEWDAIVIDVDAIGLQKRKRERSGKEMNLEDSWQDELNQTSCNNKDLPDRVIEFLCRK</sequence>
<evidence type="ECO:0000313" key="1">
    <source>
        <dbReference type="EMBL" id="KAF0933741.1"/>
    </source>
</evidence>
<evidence type="ECO:0000313" key="2">
    <source>
        <dbReference type="Proteomes" id="UP000479710"/>
    </source>
</evidence>
<accession>A0A6G1FA94</accession>
<dbReference type="Proteomes" id="UP000479710">
    <property type="component" value="Unassembled WGS sequence"/>
</dbReference>
<dbReference type="EMBL" id="SPHZ02000001">
    <property type="protein sequence ID" value="KAF0933741.1"/>
    <property type="molecule type" value="Genomic_DNA"/>
</dbReference>
<keyword evidence="2" id="KW-1185">Reference proteome</keyword>
<gene>
    <name evidence="1" type="ORF">E2562_019216</name>
</gene>
<dbReference type="AlphaFoldDB" id="A0A6G1FA94"/>
<organism evidence="1 2">
    <name type="scientific">Oryza meyeriana var. granulata</name>
    <dbReference type="NCBI Taxonomy" id="110450"/>
    <lineage>
        <taxon>Eukaryota</taxon>
        <taxon>Viridiplantae</taxon>
        <taxon>Streptophyta</taxon>
        <taxon>Embryophyta</taxon>
        <taxon>Tracheophyta</taxon>
        <taxon>Spermatophyta</taxon>
        <taxon>Magnoliopsida</taxon>
        <taxon>Liliopsida</taxon>
        <taxon>Poales</taxon>
        <taxon>Poaceae</taxon>
        <taxon>BOP clade</taxon>
        <taxon>Oryzoideae</taxon>
        <taxon>Oryzeae</taxon>
        <taxon>Oryzinae</taxon>
        <taxon>Oryza</taxon>
        <taxon>Oryza meyeriana</taxon>
    </lineage>
</organism>